<dbReference type="Proteomes" id="UP001307889">
    <property type="component" value="Chromosome 7"/>
</dbReference>
<keyword evidence="3" id="KW-0862">Zinc</keyword>
<proteinExistence type="predicted"/>
<evidence type="ECO:0000256" key="3">
    <source>
        <dbReference type="ARBA" id="ARBA00022833"/>
    </source>
</evidence>
<evidence type="ECO:0000259" key="6">
    <source>
        <dbReference type="PROSITE" id="PS50016"/>
    </source>
</evidence>
<name>A0ABN7B2A2_9HEMI</name>
<dbReference type="PROSITE" id="PS50016">
    <property type="entry name" value="ZF_PHD_2"/>
    <property type="match status" value="1"/>
</dbReference>
<dbReference type="InterPro" id="IPR019786">
    <property type="entry name" value="Zinc_finger_PHD-type_CS"/>
</dbReference>
<dbReference type="PROSITE" id="PS01359">
    <property type="entry name" value="ZF_PHD_1"/>
    <property type="match status" value="1"/>
</dbReference>
<keyword evidence="2 4" id="KW-0863">Zinc-finger</keyword>
<evidence type="ECO:0000256" key="4">
    <source>
        <dbReference type="PROSITE-ProRule" id="PRU00146"/>
    </source>
</evidence>
<keyword evidence="1" id="KW-0479">Metal-binding</keyword>
<dbReference type="InterPro" id="IPR019787">
    <property type="entry name" value="Znf_PHD-finger"/>
</dbReference>
<gene>
    <name evidence="7" type="ORF">NTJ_09690</name>
</gene>
<evidence type="ECO:0000256" key="5">
    <source>
        <dbReference type="SAM" id="MobiDB-lite"/>
    </source>
</evidence>
<reference evidence="7 8" key="1">
    <citation type="submission" date="2023-09" db="EMBL/GenBank/DDBJ databases">
        <title>Nesidiocoris tenuis whole genome shotgun sequence.</title>
        <authorList>
            <person name="Shibata T."/>
            <person name="Shimoda M."/>
            <person name="Kobayashi T."/>
            <person name="Uehara T."/>
        </authorList>
    </citation>
    <scope>NUCLEOTIDE SEQUENCE [LARGE SCALE GENOMIC DNA]</scope>
    <source>
        <strain evidence="7 8">Japan</strain>
    </source>
</reference>
<dbReference type="InterPro" id="IPR011011">
    <property type="entry name" value="Znf_FYVE_PHD"/>
</dbReference>
<evidence type="ECO:0000313" key="8">
    <source>
        <dbReference type="Proteomes" id="UP001307889"/>
    </source>
</evidence>
<organism evidence="7 8">
    <name type="scientific">Nesidiocoris tenuis</name>
    <dbReference type="NCBI Taxonomy" id="355587"/>
    <lineage>
        <taxon>Eukaryota</taxon>
        <taxon>Metazoa</taxon>
        <taxon>Ecdysozoa</taxon>
        <taxon>Arthropoda</taxon>
        <taxon>Hexapoda</taxon>
        <taxon>Insecta</taxon>
        <taxon>Pterygota</taxon>
        <taxon>Neoptera</taxon>
        <taxon>Paraneoptera</taxon>
        <taxon>Hemiptera</taxon>
        <taxon>Heteroptera</taxon>
        <taxon>Panheteroptera</taxon>
        <taxon>Cimicomorpha</taxon>
        <taxon>Miridae</taxon>
        <taxon>Dicyphina</taxon>
        <taxon>Nesidiocoris</taxon>
    </lineage>
</organism>
<dbReference type="Pfam" id="PF00628">
    <property type="entry name" value="PHD"/>
    <property type="match status" value="1"/>
</dbReference>
<dbReference type="SMART" id="SM00249">
    <property type="entry name" value="PHD"/>
    <property type="match status" value="1"/>
</dbReference>
<sequence>MAKKKLKNKDICPVCSAKVEADDRGLQCDGNCRTWYHCDCAGLTSSFYDGLGDSDNWYCADCEIKQRPTQQTSGTRGKKKTCNVTENNLSTSDLTPLKIEDVNPSLQVMATALNQLVAAVVDIRKSLIYQSDKYDEFWEEMKCMKEDTHRVSKEVATVHETTKELVNENKALTQRVNSLEQRLIANELVIDGIPTTANENLRDTFFKICDAIKCKIGGEDIISLRRLAQSQQANSSKKGHQPIIVVLRNDACQQKVIDSKKSAGGITQKTLGFSSDEKIFINERLTPHCRYLFWLARQAKQIGFKYCWVKRGQIFLRRDEQSQALRINKESDIPTSTSTPALPHSPSTVYPARSFTPSKTYASRPSQ</sequence>
<dbReference type="Gene3D" id="3.30.40.10">
    <property type="entry name" value="Zinc/RING finger domain, C3HC4 (zinc finger)"/>
    <property type="match status" value="1"/>
</dbReference>
<evidence type="ECO:0000256" key="1">
    <source>
        <dbReference type="ARBA" id="ARBA00022723"/>
    </source>
</evidence>
<keyword evidence="8" id="KW-1185">Reference proteome</keyword>
<feature type="region of interest" description="Disordered" evidence="5">
    <location>
        <begin position="327"/>
        <end position="367"/>
    </location>
</feature>
<dbReference type="SUPFAM" id="SSF57903">
    <property type="entry name" value="FYVE/PHD zinc finger"/>
    <property type="match status" value="1"/>
</dbReference>
<accession>A0ABN7B2A2</accession>
<evidence type="ECO:0000313" key="7">
    <source>
        <dbReference type="EMBL" id="BES96877.1"/>
    </source>
</evidence>
<feature type="compositionally biased region" description="Polar residues" evidence="5">
    <location>
        <begin position="333"/>
        <end position="348"/>
    </location>
</feature>
<protein>
    <recommendedName>
        <fullName evidence="6">PHD-type domain-containing protein</fullName>
    </recommendedName>
</protein>
<feature type="compositionally biased region" description="Polar residues" evidence="5">
    <location>
        <begin position="355"/>
        <end position="367"/>
    </location>
</feature>
<dbReference type="Pfam" id="PF25298">
    <property type="entry name" value="Baculo_FP_2nd"/>
    <property type="match status" value="1"/>
</dbReference>
<dbReference type="InterPro" id="IPR013083">
    <property type="entry name" value="Znf_RING/FYVE/PHD"/>
</dbReference>
<evidence type="ECO:0000256" key="2">
    <source>
        <dbReference type="ARBA" id="ARBA00022771"/>
    </source>
</evidence>
<dbReference type="InterPro" id="IPR001965">
    <property type="entry name" value="Znf_PHD"/>
</dbReference>
<dbReference type="InterPro" id="IPR057251">
    <property type="entry name" value="FP_C"/>
</dbReference>
<feature type="domain" description="PHD-type" evidence="6">
    <location>
        <begin position="9"/>
        <end position="65"/>
    </location>
</feature>
<dbReference type="EMBL" id="AP028915">
    <property type="protein sequence ID" value="BES96877.1"/>
    <property type="molecule type" value="Genomic_DNA"/>
</dbReference>